<dbReference type="Proteomes" id="UP000190951">
    <property type="component" value="Chromosome"/>
</dbReference>
<dbReference type="STRING" id="84029.CROST_20700"/>
<dbReference type="InterPro" id="IPR036490">
    <property type="entry name" value="ThsB_TIR-like_sf"/>
</dbReference>
<dbReference type="AlphaFoldDB" id="A0A1S8L6U8"/>
<dbReference type="EMBL" id="CP096983">
    <property type="protein sequence ID" value="URZ09682.1"/>
    <property type="molecule type" value="Genomic_DNA"/>
</dbReference>
<dbReference type="InterPro" id="IPR056918">
    <property type="entry name" value="8xMP"/>
</dbReference>
<name>A0A1S8L6U8_9CLOT</name>
<dbReference type="KEGG" id="crw:CROST_003750"/>
<evidence type="ECO:0000313" key="1">
    <source>
        <dbReference type="EMBL" id="URZ09682.1"/>
    </source>
</evidence>
<protein>
    <submittedName>
        <fullName evidence="1">Uncharacterized protein</fullName>
    </submittedName>
</protein>
<organism evidence="1 2">
    <name type="scientific">Clostridium felsineum</name>
    <dbReference type="NCBI Taxonomy" id="36839"/>
    <lineage>
        <taxon>Bacteria</taxon>
        <taxon>Bacillati</taxon>
        <taxon>Bacillota</taxon>
        <taxon>Clostridia</taxon>
        <taxon>Eubacteriales</taxon>
        <taxon>Clostridiaceae</taxon>
        <taxon>Clostridium</taxon>
    </lineage>
</organism>
<dbReference type="SUPFAM" id="SSF52206">
    <property type="entry name" value="Hypothetical protein MTH538"/>
    <property type="match status" value="1"/>
</dbReference>
<dbReference type="Pfam" id="PF24838">
    <property type="entry name" value="8xMP"/>
    <property type="match status" value="1"/>
</dbReference>
<gene>
    <name evidence="1" type="ORF">CROST_003750</name>
</gene>
<reference evidence="1 2" key="1">
    <citation type="submission" date="2022-04" db="EMBL/GenBank/DDBJ databases">
        <title>Genome sequence of C. roseum typestrain.</title>
        <authorList>
            <person name="Poehlein A."/>
            <person name="Schoch T."/>
            <person name="Duerre P."/>
            <person name="Daniel R."/>
        </authorList>
    </citation>
    <scope>NUCLEOTIDE SEQUENCE [LARGE SCALE GENOMIC DNA]</scope>
    <source>
        <strain evidence="1 2">DSM 7320</strain>
    </source>
</reference>
<keyword evidence="2" id="KW-1185">Reference proteome</keyword>
<sequence>MKVFLIYSFSDKDKVDVFIDNIKIYENLQIMKLSKSYNFLWKISSKLAISKSDFVIFIVGQYSNQSKNIYWELKAAEKANKKIYFIKLEKEFDFPMDIDNMKIVTEKELKSIIKIKLDINKKIEKSLFNNKNLLESDVESKKLLLEEYKLLLQTSEALVVRRQAMNTFFLTANGLLVTMLGLITGAKIEGNCSYIYLCALSVVGILLCVSWNNLVISYGQLNAGKFAVLNKLEEHLPVSIFTAEWVALGEGKDKSKYRSFTQAEKKIPILFLLVYIIFFVTIIIFKVAIVKEALRYIVK</sequence>
<dbReference type="Gene3D" id="3.40.50.9200">
    <property type="entry name" value="Hypothetical protein MTH538"/>
    <property type="match status" value="1"/>
</dbReference>
<dbReference type="RefSeq" id="WP_077835318.1">
    <property type="nucleotide sequence ID" value="NZ_CP096983.1"/>
</dbReference>
<proteinExistence type="predicted"/>
<accession>A0A1S8L6U8</accession>
<evidence type="ECO:0000313" key="2">
    <source>
        <dbReference type="Proteomes" id="UP000190951"/>
    </source>
</evidence>